<gene>
    <name evidence="1" type="ORF">H9X91_13675</name>
</gene>
<accession>A0ABS2G022</accession>
<dbReference type="Pfam" id="PF00378">
    <property type="entry name" value="ECH_1"/>
    <property type="match status" value="1"/>
</dbReference>
<comment type="caution">
    <text evidence="1">The sequence shown here is derived from an EMBL/GenBank/DDBJ whole genome shotgun (WGS) entry which is preliminary data.</text>
</comment>
<evidence type="ECO:0000313" key="2">
    <source>
        <dbReference type="Proteomes" id="UP000719500"/>
    </source>
</evidence>
<dbReference type="InterPro" id="IPR001753">
    <property type="entry name" value="Enoyl-CoA_hydra/iso"/>
</dbReference>
<keyword evidence="2" id="KW-1185">Reference proteome</keyword>
<dbReference type="PANTHER" id="PTHR11941:SF54">
    <property type="entry name" value="ENOYL-COA HYDRATASE, MITOCHONDRIAL"/>
    <property type="match status" value="1"/>
</dbReference>
<dbReference type="Proteomes" id="UP000719500">
    <property type="component" value="Unassembled WGS sequence"/>
</dbReference>
<dbReference type="EMBL" id="JACSNX010000039">
    <property type="protein sequence ID" value="MBM6852481.1"/>
    <property type="molecule type" value="Genomic_DNA"/>
</dbReference>
<sequence>MSAKNIEIVNGHKLEKVFLSVEDHIAVMTLHNPPVNAADGVVQEEILLLCDYINHEDDIWVCVMHSDIKTFCVGVDIKRFYQSILDKDVTNTQEVYYDGAQALYELRVPLICAVHGHCLGGGVCYPAGADISIAVKGTLFGAPEAKLSVVGGSAHLARILPPQIQRDMSYCGTFITAEELHDKYGGVTMVVDTLEELMPAAMDKARELCKRGPLVLRYLKACMNEQEDFQIHRKDELEVTYTRYMARHADFKEGVSAFLEKREPQYKGE</sequence>
<proteinExistence type="predicted"/>
<dbReference type="PANTHER" id="PTHR11941">
    <property type="entry name" value="ENOYL-COA HYDRATASE-RELATED"/>
    <property type="match status" value="1"/>
</dbReference>
<protein>
    <submittedName>
        <fullName evidence="1">Enoyl-CoA hydratase/isomerase family protein</fullName>
    </submittedName>
</protein>
<dbReference type="CDD" id="cd06558">
    <property type="entry name" value="crotonase-like"/>
    <property type="match status" value="1"/>
</dbReference>
<organism evidence="1 2">
    <name type="scientific">Oscillibacter valericigenes</name>
    <dbReference type="NCBI Taxonomy" id="351091"/>
    <lineage>
        <taxon>Bacteria</taxon>
        <taxon>Bacillati</taxon>
        <taxon>Bacillota</taxon>
        <taxon>Clostridia</taxon>
        <taxon>Eubacteriales</taxon>
        <taxon>Oscillospiraceae</taxon>
        <taxon>Oscillibacter</taxon>
    </lineage>
</organism>
<dbReference type="InterPro" id="IPR029045">
    <property type="entry name" value="ClpP/crotonase-like_dom_sf"/>
</dbReference>
<name>A0ABS2G022_9FIRM</name>
<dbReference type="SUPFAM" id="SSF52096">
    <property type="entry name" value="ClpP/crotonase"/>
    <property type="match status" value="1"/>
</dbReference>
<dbReference type="Gene3D" id="3.90.226.10">
    <property type="entry name" value="2-enoyl-CoA Hydratase, Chain A, domain 1"/>
    <property type="match status" value="1"/>
</dbReference>
<dbReference type="RefSeq" id="WP_204805803.1">
    <property type="nucleotide sequence ID" value="NZ_JACSNX010000039.1"/>
</dbReference>
<evidence type="ECO:0000313" key="1">
    <source>
        <dbReference type="EMBL" id="MBM6852481.1"/>
    </source>
</evidence>
<reference evidence="1 2" key="1">
    <citation type="journal article" date="2021" name="Sci. Rep.">
        <title>The distribution of antibiotic resistance genes in chicken gut microbiota commensals.</title>
        <authorList>
            <person name="Juricova H."/>
            <person name="Matiasovicova J."/>
            <person name="Kubasova T."/>
            <person name="Cejkova D."/>
            <person name="Rychlik I."/>
        </authorList>
    </citation>
    <scope>NUCLEOTIDE SEQUENCE [LARGE SCALE GENOMIC DNA]</scope>
    <source>
        <strain evidence="1 2">An411</strain>
    </source>
</reference>